<organism evidence="1 2">
    <name type="scientific">Marinobacter salsuginis</name>
    <dbReference type="NCBI Taxonomy" id="418719"/>
    <lineage>
        <taxon>Bacteria</taxon>
        <taxon>Pseudomonadati</taxon>
        <taxon>Pseudomonadota</taxon>
        <taxon>Gammaproteobacteria</taxon>
        <taxon>Pseudomonadales</taxon>
        <taxon>Marinobacteraceae</taxon>
        <taxon>Marinobacter</taxon>
    </lineage>
</organism>
<protein>
    <recommendedName>
        <fullName evidence="3">Glycosyl transferase family 1 domain-containing protein</fullName>
    </recommendedName>
</protein>
<sequence length="296" mass="32848">MVIHSLGLDLFWIAPLLKRHFKRVVGLAYGSDILLRQKRLDKLLGRGLRHLDCVAATNANVRDAILKDFPFVVGKESRVIRFGLSVFDALEKIGAKSAAEARVKLGYNADKPIICLGYSASIGQRQRDLIAFFAEQAEVVGNYQFVVPVQYGSPEVRRAVERDCQMANLKVGAEIFHPLSEFHGPETSALMRLATTVLINHSVSDAFSGTVQETVYAGNMVLAASHLPYGNMPGFETAIKPYDNLQECVSALHPDFLSHWKATAEAALPKNRYDLRKTSSWDGVIDDWFTLINVNT</sequence>
<gene>
    <name evidence="1" type="ORF">MSSD14B_08240</name>
</gene>
<dbReference type="SUPFAM" id="SSF53756">
    <property type="entry name" value="UDP-Glycosyltransferase/glycogen phosphorylase"/>
    <property type="match status" value="1"/>
</dbReference>
<comment type="caution">
    <text evidence="1">The sequence shown here is derived from an EMBL/GenBank/DDBJ whole genome shotgun (WGS) entry which is preliminary data.</text>
</comment>
<dbReference type="EMBL" id="BGZI01000003">
    <property type="protein sequence ID" value="GBO87156.1"/>
    <property type="molecule type" value="Genomic_DNA"/>
</dbReference>
<accession>A0A5M3PWI1</accession>
<reference evidence="1 2" key="1">
    <citation type="journal article" date="2019" name="J. Gen. Appl. Microbiol.">
        <title>Aerobic degradation of cis-dichloroethene by the marine bacterium Marinobacter salsuginis strain 5N-3.</title>
        <authorList>
            <person name="Inoue Y."/>
            <person name="Fukunaga Y."/>
            <person name="Katsumata H."/>
            <person name="Ohji S."/>
            <person name="Hosoyama A."/>
            <person name="Mori K."/>
            <person name="Ando K."/>
        </authorList>
    </citation>
    <scope>NUCLEOTIDE SEQUENCE [LARGE SCALE GENOMIC DNA]</scope>
    <source>
        <strain evidence="1 2">NBRC 109114</strain>
    </source>
</reference>
<evidence type="ECO:0008006" key="3">
    <source>
        <dbReference type="Google" id="ProtNLM"/>
    </source>
</evidence>
<dbReference type="AlphaFoldDB" id="A0A5M3PWI1"/>
<dbReference type="Proteomes" id="UP000387223">
    <property type="component" value="Unassembled WGS sequence"/>
</dbReference>
<evidence type="ECO:0000313" key="1">
    <source>
        <dbReference type="EMBL" id="GBO87156.1"/>
    </source>
</evidence>
<proteinExistence type="predicted"/>
<evidence type="ECO:0000313" key="2">
    <source>
        <dbReference type="Proteomes" id="UP000387223"/>
    </source>
</evidence>
<name>A0A5M3PWI1_9GAMM</name>